<evidence type="ECO:0000256" key="5">
    <source>
        <dbReference type="SAM" id="Phobius"/>
    </source>
</evidence>
<dbReference type="GO" id="GO:0005886">
    <property type="term" value="C:plasma membrane"/>
    <property type="evidence" value="ECO:0007669"/>
    <property type="project" value="TreeGrafter"/>
</dbReference>
<dbReference type="PANTHER" id="PTHR13806">
    <property type="entry name" value="FLOTILLIN-RELATED"/>
    <property type="match status" value="1"/>
</dbReference>
<evidence type="ECO:0000256" key="1">
    <source>
        <dbReference type="ARBA" id="ARBA00004370"/>
    </source>
</evidence>
<evidence type="ECO:0000256" key="4">
    <source>
        <dbReference type="SAM" id="Coils"/>
    </source>
</evidence>
<dbReference type="CDD" id="cd03399">
    <property type="entry name" value="SPFH_flotillin"/>
    <property type="match status" value="1"/>
</dbReference>
<evidence type="ECO:0000313" key="8">
    <source>
        <dbReference type="Proteomes" id="UP000664277"/>
    </source>
</evidence>
<dbReference type="GO" id="GO:0072659">
    <property type="term" value="P:protein localization to plasma membrane"/>
    <property type="evidence" value="ECO:0007669"/>
    <property type="project" value="TreeGrafter"/>
</dbReference>
<dbReference type="AlphaFoldDB" id="A0A8J7TMC7"/>
<feature type="transmembrane region" description="Helical" evidence="5">
    <location>
        <begin position="6"/>
        <end position="28"/>
    </location>
</feature>
<dbReference type="EMBL" id="JAFLCK010000029">
    <property type="protein sequence ID" value="MBN8662020.1"/>
    <property type="molecule type" value="Genomic_DNA"/>
</dbReference>
<dbReference type="SUPFAM" id="SSF117892">
    <property type="entry name" value="Band 7/SPFH domain"/>
    <property type="match status" value="1"/>
</dbReference>
<dbReference type="InterPro" id="IPR031905">
    <property type="entry name" value="Flotillin_C"/>
</dbReference>
<feature type="coiled-coil region" evidence="4">
    <location>
        <begin position="279"/>
        <end position="354"/>
    </location>
</feature>
<keyword evidence="5" id="KW-0812">Transmembrane</keyword>
<dbReference type="InterPro" id="IPR001107">
    <property type="entry name" value="Band_7"/>
</dbReference>
<dbReference type="Pfam" id="PF15975">
    <property type="entry name" value="Flot"/>
    <property type="match status" value="1"/>
</dbReference>
<comment type="similarity">
    <text evidence="2">Belongs to the band 7/mec-2 family. Flotillin subfamily.</text>
</comment>
<keyword evidence="5" id="KW-1133">Transmembrane helix</keyword>
<dbReference type="Proteomes" id="UP000664277">
    <property type="component" value="Unassembled WGS sequence"/>
</dbReference>
<dbReference type="GO" id="GO:0002020">
    <property type="term" value="F:protease binding"/>
    <property type="evidence" value="ECO:0007669"/>
    <property type="project" value="TreeGrafter"/>
</dbReference>
<dbReference type="InterPro" id="IPR027705">
    <property type="entry name" value="Flotillin_fam"/>
</dbReference>
<evidence type="ECO:0000313" key="7">
    <source>
        <dbReference type="EMBL" id="MBN8662020.1"/>
    </source>
</evidence>
<dbReference type="PANTHER" id="PTHR13806:SF46">
    <property type="entry name" value="FLOTILLIN-1-RELATED"/>
    <property type="match status" value="1"/>
</dbReference>
<accession>A0A8J7TMC7</accession>
<evidence type="ECO:0000259" key="6">
    <source>
        <dbReference type="SMART" id="SM00244"/>
    </source>
</evidence>
<reference evidence="7" key="1">
    <citation type="submission" date="2021-02" db="EMBL/GenBank/DDBJ databases">
        <title>Genome-Resolved Metagenomics of a Microbial Community Performing Photosynthetic Biological Nutrient Removal.</title>
        <authorList>
            <person name="Mcdaniel E.A."/>
        </authorList>
    </citation>
    <scope>NUCLEOTIDE SEQUENCE</scope>
    <source>
        <strain evidence="7">UWPOB_OBS1</strain>
    </source>
</reference>
<evidence type="ECO:0000256" key="3">
    <source>
        <dbReference type="ARBA" id="ARBA00023136"/>
    </source>
</evidence>
<comment type="caution">
    <text evidence="7">The sequence shown here is derived from an EMBL/GenBank/DDBJ whole genome shotgun (WGS) entry which is preliminary data.</text>
</comment>
<gene>
    <name evidence="7" type="ORF">J0M35_16755</name>
</gene>
<sequence>MDTMLLWGGFGLGFVALIFVCYFFANLYQKCGPNEAMLITGFTPGGPQIVRGGGKIVMPLIHQKNILSLEVMTIEVHSQAPMITKNGIPIYVDGVAQVKVRGDEEAIATAAERFLNKSQNEIATVAHETLVGHLRAILGTMTVEELIQSFDSFACKVQEVSVADLAKMGLTVDSFTIKEIRDTVGYLEALGKKQTAEAKRNAAIGEAEATKETEIARANASRDAQIAQAQAAEEGAKAKLAADTRVAESSKNFQVSQAQYQAEVSRTKAASDMMYDIIKAQSQQKLIEETQKIKIIEAQKEVELQQVEVAKRQVSLETEITKPAEAEQMRIRLMTQAEQEKRKMLAEADAMAMKLQAQGQAEALKLKSSSEAEAMKLKAIAEAEARRAVGMAEAEAERAKGLAEAQVTAAKGQAEADAMAKKAEAYKQYNDAAVANMIVEKLPELVQAAAAPLAKVGNITLLSNGGESTGISKISADVMGVAAQSLTMVKGLTGVDLTEALKMKIQGGDNGKTQNQTEKTS</sequence>
<feature type="domain" description="Band 7" evidence="6">
    <location>
        <begin position="26"/>
        <end position="194"/>
    </location>
</feature>
<proteinExistence type="inferred from homology"/>
<dbReference type="Gene3D" id="3.30.479.30">
    <property type="entry name" value="Band 7 domain"/>
    <property type="match status" value="1"/>
</dbReference>
<keyword evidence="3 5" id="KW-0472">Membrane</keyword>
<dbReference type="InterPro" id="IPR036013">
    <property type="entry name" value="Band_7/SPFH_dom_sf"/>
</dbReference>
<dbReference type="Pfam" id="PF01145">
    <property type="entry name" value="Band_7"/>
    <property type="match status" value="1"/>
</dbReference>
<dbReference type="SMART" id="SM00244">
    <property type="entry name" value="PHB"/>
    <property type="match status" value="1"/>
</dbReference>
<organism evidence="7 8">
    <name type="scientific">Candidatus Obscuribacter phosphatis</name>
    <dbReference type="NCBI Taxonomy" id="1906157"/>
    <lineage>
        <taxon>Bacteria</taxon>
        <taxon>Bacillati</taxon>
        <taxon>Candidatus Melainabacteria</taxon>
        <taxon>Candidatus Obscuribacterales</taxon>
        <taxon>Candidatus Obscuribacteraceae</taxon>
        <taxon>Candidatus Obscuribacter</taxon>
    </lineage>
</organism>
<comment type="subcellular location">
    <subcellularLocation>
        <location evidence="1">Membrane</location>
    </subcellularLocation>
</comment>
<keyword evidence="4" id="KW-0175">Coiled coil</keyword>
<evidence type="ECO:0000256" key="2">
    <source>
        <dbReference type="ARBA" id="ARBA00007161"/>
    </source>
</evidence>
<protein>
    <recommendedName>
        <fullName evidence="6">Band 7 domain-containing protein</fullName>
    </recommendedName>
</protein>
<name>A0A8J7TMC7_9BACT</name>